<evidence type="ECO:0000256" key="2">
    <source>
        <dbReference type="SAM" id="Phobius"/>
    </source>
</evidence>
<feature type="compositionally biased region" description="Acidic residues" evidence="1">
    <location>
        <begin position="219"/>
        <end position="242"/>
    </location>
</feature>
<keyword evidence="2" id="KW-0812">Transmembrane</keyword>
<name>A0A2P6V548_9CHLO</name>
<feature type="region of interest" description="Disordered" evidence="1">
    <location>
        <begin position="366"/>
        <end position="388"/>
    </location>
</feature>
<comment type="caution">
    <text evidence="3">The sequence shown here is derived from an EMBL/GenBank/DDBJ whole genome shotgun (WGS) entry which is preliminary data.</text>
</comment>
<feature type="compositionally biased region" description="Basic residues" evidence="1">
    <location>
        <begin position="291"/>
        <end position="306"/>
    </location>
</feature>
<feature type="transmembrane region" description="Helical" evidence="2">
    <location>
        <begin position="29"/>
        <end position="56"/>
    </location>
</feature>
<feature type="region of interest" description="Disordered" evidence="1">
    <location>
        <begin position="1"/>
        <end position="20"/>
    </location>
</feature>
<dbReference type="AlphaFoldDB" id="A0A2P6V548"/>
<evidence type="ECO:0000313" key="4">
    <source>
        <dbReference type="Proteomes" id="UP000239649"/>
    </source>
</evidence>
<dbReference type="EMBL" id="LHPF02000028">
    <property type="protein sequence ID" value="PSC69208.1"/>
    <property type="molecule type" value="Genomic_DNA"/>
</dbReference>
<feature type="compositionally biased region" description="Basic and acidic residues" evidence="1">
    <location>
        <begin position="243"/>
        <end position="253"/>
    </location>
</feature>
<evidence type="ECO:0000313" key="3">
    <source>
        <dbReference type="EMBL" id="PSC69208.1"/>
    </source>
</evidence>
<proteinExistence type="predicted"/>
<dbReference type="OrthoDB" id="514564at2759"/>
<reference evidence="3 4" key="1">
    <citation type="journal article" date="2018" name="Plant J.">
        <title>Genome sequences of Chlorella sorokiniana UTEX 1602 and Micractinium conductrix SAG 241.80: implications to maltose excretion by a green alga.</title>
        <authorList>
            <person name="Arriola M.B."/>
            <person name="Velmurugan N."/>
            <person name="Zhang Y."/>
            <person name="Plunkett M.H."/>
            <person name="Hondzo H."/>
            <person name="Barney B.M."/>
        </authorList>
    </citation>
    <scope>NUCLEOTIDE SEQUENCE [LARGE SCALE GENOMIC DNA]</scope>
    <source>
        <strain evidence="3 4">SAG 241.80</strain>
    </source>
</reference>
<feature type="compositionally biased region" description="Low complexity" evidence="1">
    <location>
        <begin position="1"/>
        <end position="16"/>
    </location>
</feature>
<dbReference type="Gene3D" id="3.40.50.1110">
    <property type="entry name" value="SGNH hydrolase"/>
    <property type="match status" value="1"/>
</dbReference>
<keyword evidence="4" id="KW-1185">Reference proteome</keyword>
<protein>
    <submittedName>
        <fullName evidence="3">Uncharacterized protein</fullName>
    </submittedName>
</protein>
<gene>
    <name evidence="3" type="ORF">C2E20_7231</name>
</gene>
<accession>A0A2P6V548</accession>
<evidence type="ECO:0000256" key="1">
    <source>
        <dbReference type="SAM" id="MobiDB-lite"/>
    </source>
</evidence>
<feature type="region of interest" description="Disordered" evidence="1">
    <location>
        <begin position="209"/>
        <end position="306"/>
    </location>
</feature>
<dbReference type="Proteomes" id="UP000239649">
    <property type="component" value="Unassembled WGS sequence"/>
</dbReference>
<organism evidence="3 4">
    <name type="scientific">Micractinium conductrix</name>
    <dbReference type="NCBI Taxonomy" id="554055"/>
    <lineage>
        <taxon>Eukaryota</taxon>
        <taxon>Viridiplantae</taxon>
        <taxon>Chlorophyta</taxon>
        <taxon>core chlorophytes</taxon>
        <taxon>Trebouxiophyceae</taxon>
        <taxon>Chlorellales</taxon>
        <taxon>Chlorellaceae</taxon>
        <taxon>Chlorella clade</taxon>
        <taxon>Micractinium</taxon>
    </lineage>
</organism>
<dbReference type="InterPro" id="IPR036514">
    <property type="entry name" value="SGNH_hydro_sf"/>
</dbReference>
<keyword evidence="2" id="KW-1133">Transmembrane helix</keyword>
<feature type="compositionally biased region" description="Low complexity" evidence="1">
    <location>
        <begin position="209"/>
        <end position="218"/>
    </location>
</feature>
<keyword evidence="2" id="KW-0472">Membrane</keyword>
<sequence>MAGAQAAPSPSAHPPTGAGGETGVPWQRIFLLVAAVASVAALLGAAALGAGPLFLVRPPITRRAAGFFELPTTSCVMAVAQGNWTDSFQHVPCSEATAAEWGTCADAPQRHWRFSPEARRCGAARRTAAEARAALAGQRLVFAGDSVARHLYGATLRLLGEPGQGIVVGHADFQHELEGGIVLQFFWAPFPSNLTALLESGRLEGGAAAAAASRGAAEGDADEQQEAAEQLEGDQQEGEQQDGEQREQQQEQQREDEEQAQDVDALKPVEEDSSTQGEEGDEEEEEEGARRRLRRAAARRGGKRRRLAEGALDTAAAGATAPKAASQQPALVLLSSMLWHLLHVTDPADFQARLAALRDAAAGYAARQQQERRGKRGSAGGPRMVVTSGTEMFPNRMKTAQKQSNMTPANLDAYNKAVVEAGMPAENSPLSVLDLFPLTRACGEECSPDGVHSAPEVYDVALQLLLNLLDVPPGGGGEKRARLRRALR</sequence>
<feature type="compositionally biased region" description="Acidic residues" evidence="1">
    <location>
        <begin position="278"/>
        <end position="287"/>
    </location>
</feature>